<keyword evidence="9" id="KW-1185">Reference proteome</keyword>
<dbReference type="RefSeq" id="WP_240569480.1">
    <property type="nucleotide sequence ID" value="NZ_JAKVPY010000025.1"/>
</dbReference>
<dbReference type="SUPFAM" id="SSF52518">
    <property type="entry name" value="Thiamin diphosphate-binding fold (THDP-binding)"/>
    <property type="match status" value="2"/>
</dbReference>
<dbReference type="Proteomes" id="UP001202117">
    <property type="component" value="Unassembled WGS sequence"/>
</dbReference>
<comment type="caution">
    <text evidence="8">The sequence shown here is derived from an EMBL/GenBank/DDBJ whole genome shotgun (WGS) entry which is preliminary data.</text>
</comment>
<gene>
    <name evidence="8" type="ORF">MKP05_17605</name>
</gene>
<accession>A0ABS9RYJ3</accession>
<evidence type="ECO:0000256" key="1">
    <source>
        <dbReference type="ARBA" id="ARBA00001964"/>
    </source>
</evidence>
<sequence length="767" mass="83659">MAAPLPHHSPPHHSPPHHSPPHHSPPRDRLPQENRFYAALRDGDWPRPERSWRLGDVGLSATALAELFESQLMSRHLDLHARRLQARGEAFYTIGSAGHEGNAAIARAFRATDPAFLHYRDAAFLIQRSRAVPGQTPLWDLLLSFAASADDPISGGRHKVLGSRALNVPPQTSTIASHLPKAVGAAYSLGLWRRLGGGGEWPADSVVLCSFGDASFNHSTAQGALNAAAWAAYQGTPMPLVMICEDNGIGISTSTPRGWIEAGMRARPGFHYLSCDGLDLLDTWRAAREAERIARTRKQPVFLHMRCVRLFGHAGSDAQQAYMTPQRIKADEARDPLLVSAGLLQRHGVLDTDAIAALYRSVGERVAHVAEEAIRRPRLATAEQVMASIVPPPRPGRRRPREEVVDATPAPMAKLLNQALQRLMASYPHLVMAGEDIGRKGGVYGVTQRLQAQFGPHRVIDTLLDEQSILGLGIGLSHNGLVPILEIQFLAYLHNAEDQLRGEAATLSFFSNGQYTNPMVVRIAGLGYQKGFGGHFHNDNAIAVLRDIPGLLVACPSNAADAVGLLQEAVRLADEEQRIVVLLEPIALYHHRDLLEEGDQRWCFADPGPEHRLPVGELGCWGEGHELAIVTYGNGVYLARQAAARLEAEGIAPRIVDLRWLTAIDHDAVYHRVVDCDQVLVVDECRRSGSISEELVTALVERGVESRRLHRLTAEDSFIPLGRAATVTLPSSEAIAERARHLVRSGCKEERAADEAAQGTLAGSDEA</sequence>
<dbReference type="EC" id="1.2.4.4" evidence="3"/>
<dbReference type="Pfam" id="PF00676">
    <property type="entry name" value="E1_dh"/>
    <property type="match status" value="1"/>
</dbReference>
<dbReference type="Pfam" id="PF02780">
    <property type="entry name" value="Transketolase_C"/>
    <property type="match status" value="1"/>
</dbReference>
<dbReference type="PANTHER" id="PTHR42980">
    <property type="entry name" value="2-OXOISOVALERATE DEHYDROGENASE SUBUNIT BETA-RELATED"/>
    <property type="match status" value="1"/>
</dbReference>
<evidence type="ECO:0000256" key="4">
    <source>
        <dbReference type="ARBA" id="ARBA00023002"/>
    </source>
</evidence>
<dbReference type="SUPFAM" id="SSF52922">
    <property type="entry name" value="TK C-terminal domain-like"/>
    <property type="match status" value="1"/>
</dbReference>
<keyword evidence="4" id="KW-0560">Oxidoreductase</keyword>
<reference evidence="8 9" key="1">
    <citation type="submission" date="2022-02" db="EMBL/GenBank/DDBJ databases">
        <title>Halomonas fukangensis sp. nov., a halophilic bacterium isolated from a bulk soil of Kalidium foliatum at Fukang.</title>
        <authorList>
            <person name="Huang Y."/>
        </authorList>
    </citation>
    <scope>NUCLEOTIDE SEQUENCE [LARGE SCALE GENOMIC DNA]</scope>
    <source>
        <strain evidence="8 9">EGI 63088</strain>
    </source>
</reference>
<evidence type="ECO:0000259" key="7">
    <source>
        <dbReference type="SMART" id="SM00861"/>
    </source>
</evidence>
<feature type="compositionally biased region" description="Basic residues" evidence="6">
    <location>
        <begin position="9"/>
        <end position="21"/>
    </location>
</feature>
<evidence type="ECO:0000256" key="5">
    <source>
        <dbReference type="ARBA" id="ARBA00023052"/>
    </source>
</evidence>
<feature type="domain" description="Transketolase-like pyrimidine-binding" evidence="7">
    <location>
        <begin position="410"/>
        <end position="591"/>
    </location>
</feature>
<dbReference type="EMBL" id="JAKVPY010000025">
    <property type="protein sequence ID" value="MCH4564917.1"/>
    <property type="molecule type" value="Genomic_DNA"/>
</dbReference>
<evidence type="ECO:0000256" key="2">
    <source>
        <dbReference type="ARBA" id="ARBA00003906"/>
    </source>
</evidence>
<dbReference type="InterPro" id="IPR005475">
    <property type="entry name" value="Transketolase-like_Pyr-bd"/>
</dbReference>
<dbReference type="InterPro" id="IPR029061">
    <property type="entry name" value="THDP-binding"/>
</dbReference>
<evidence type="ECO:0000313" key="8">
    <source>
        <dbReference type="EMBL" id="MCH4564917.1"/>
    </source>
</evidence>
<protein>
    <recommendedName>
        <fullName evidence="3">3-methyl-2-oxobutanoate dehydrogenase (2-methylpropanoyl-transferring)</fullName>
        <ecNumber evidence="3">1.2.4.4</ecNumber>
    </recommendedName>
</protein>
<feature type="region of interest" description="Disordered" evidence="6">
    <location>
        <begin position="1"/>
        <end position="30"/>
    </location>
</feature>
<keyword evidence="5" id="KW-0786">Thiamine pyrophosphate</keyword>
<dbReference type="Gene3D" id="3.40.50.920">
    <property type="match status" value="1"/>
</dbReference>
<comment type="function">
    <text evidence="2">E1 component of the 2-oxoglutarate dehydrogenase (OGDH) complex which catalyzes the decarboxylation of 2-oxoglutarate, the first step in the conversion of 2-oxoglutarate to succinyl-CoA and CO(2).</text>
</comment>
<dbReference type="InterPro" id="IPR033248">
    <property type="entry name" value="Transketolase_C"/>
</dbReference>
<dbReference type="InterPro" id="IPR009014">
    <property type="entry name" value="Transketo_C/PFOR_II"/>
</dbReference>
<evidence type="ECO:0000256" key="6">
    <source>
        <dbReference type="SAM" id="MobiDB-lite"/>
    </source>
</evidence>
<comment type="cofactor">
    <cofactor evidence="1">
        <name>thiamine diphosphate</name>
        <dbReference type="ChEBI" id="CHEBI:58937"/>
    </cofactor>
</comment>
<name>A0ABS9RYJ3_9GAMM</name>
<proteinExistence type="predicted"/>
<dbReference type="PANTHER" id="PTHR42980:SF1">
    <property type="entry name" value="2-OXOISOVALERATE DEHYDROGENASE SUBUNIT BETA, MITOCHONDRIAL"/>
    <property type="match status" value="1"/>
</dbReference>
<dbReference type="SMART" id="SM00861">
    <property type="entry name" value="Transket_pyr"/>
    <property type="match status" value="1"/>
</dbReference>
<organism evidence="8 9">
    <name type="scientific">Halomonas flagellata</name>
    <dbReference type="NCBI Taxonomy" id="2920385"/>
    <lineage>
        <taxon>Bacteria</taxon>
        <taxon>Pseudomonadati</taxon>
        <taxon>Pseudomonadota</taxon>
        <taxon>Gammaproteobacteria</taxon>
        <taxon>Oceanospirillales</taxon>
        <taxon>Halomonadaceae</taxon>
        <taxon>Halomonas</taxon>
    </lineage>
</organism>
<evidence type="ECO:0000313" key="9">
    <source>
        <dbReference type="Proteomes" id="UP001202117"/>
    </source>
</evidence>
<dbReference type="Gene3D" id="3.40.50.970">
    <property type="match status" value="2"/>
</dbReference>
<evidence type="ECO:0000256" key="3">
    <source>
        <dbReference type="ARBA" id="ARBA00012277"/>
    </source>
</evidence>
<dbReference type="Pfam" id="PF02779">
    <property type="entry name" value="Transket_pyr"/>
    <property type="match status" value="1"/>
</dbReference>
<dbReference type="InterPro" id="IPR001017">
    <property type="entry name" value="DH_E1"/>
</dbReference>